<dbReference type="GO" id="GO:0005201">
    <property type="term" value="F:extracellular matrix structural constituent"/>
    <property type="evidence" value="ECO:0007669"/>
    <property type="project" value="InterPro"/>
</dbReference>
<keyword evidence="5" id="KW-0812">Transmembrane</keyword>
<evidence type="ECO:0000256" key="2">
    <source>
        <dbReference type="ARBA" id="ARBA00022525"/>
    </source>
</evidence>
<evidence type="ECO:0000259" key="6">
    <source>
        <dbReference type="PROSITE" id="PS50871"/>
    </source>
</evidence>
<reference evidence="7 8" key="1">
    <citation type="submission" date="2022-05" db="EMBL/GenBank/DDBJ databases">
        <title>A multi-omics perspective on studying reproductive biology in Daphnia sinensis.</title>
        <authorList>
            <person name="Jia J."/>
        </authorList>
    </citation>
    <scope>NUCLEOTIDE SEQUENCE [LARGE SCALE GENOMIC DNA]</scope>
    <source>
        <strain evidence="7 8">WSL</strain>
    </source>
</reference>
<feature type="transmembrane region" description="Helical" evidence="5">
    <location>
        <begin position="7"/>
        <end position="27"/>
    </location>
</feature>
<feature type="domain" description="C1q" evidence="6">
    <location>
        <begin position="380"/>
        <end position="506"/>
    </location>
</feature>
<keyword evidence="2" id="KW-0964">Secreted</keyword>
<dbReference type="Gene3D" id="2.60.120.40">
    <property type="match status" value="1"/>
</dbReference>
<keyword evidence="4" id="KW-0176">Collagen</keyword>
<evidence type="ECO:0000313" key="8">
    <source>
        <dbReference type="Proteomes" id="UP000820818"/>
    </source>
</evidence>
<keyword evidence="5" id="KW-1133">Transmembrane helix</keyword>
<dbReference type="EMBL" id="WJBH02000001">
    <property type="protein sequence ID" value="KAI9565336.1"/>
    <property type="molecule type" value="Genomic_DNA"/>
</dbReference>
<name>A0AAD5PZ05_9CRUS</name>
<sequence length="506" mass="56802">MAKKQTLVYSPVGGLLVLILPLLIVAFTSNDNEIKNFERLSISHKFQEELWVKFKHFERKMESEVTKLKTKVELLEAKVLEQAELLKECNTCGSTAKMFDNDMPVDHVKNVKPLVKSSLQPKTCLEALTSDPSLESGMYWIDPDGQGRGDNPIYVYCNMTSGSSSILHDTENSTDVDHCFDPGCYSRQIKYNATLRQIAMLAELSNECHQSIQIDCFDAALEFNGIAYAWWDDRNGDERYFWSGTNNNLSSHYHSCQCGLERSCVDKSLMCNCDSDLAIELSDNGVITDKDLLPITKLNFGRTIAPTSISSYKIGRLECSGKVVLNGIPTSCQDLWRVGYVLSGLYSIKGPSSRVETVYCDFSKLPGDEGLQTWIGYDNVKSEPVYFNVGRNTSYSNSGTAMPFEKEILNVGNAFDLSSGTFVAPRNGTYFFAFTSFSEYSYNSFYFSLNVNDVQTTSCYSPMTLYYCHILYTLKLTSGDQVRMFLQQGSTNNALFTGALLEEDVF</sequence>
<proteinExistence type="predicted"/>
<comment type="caution">
    <text evidence="7">The sequence shown here is derived from an EMBL/GenBank/DDBJ whole genome shotgun (WGS) entry which is preliminary data.</text>
</comment>
<dbReference type="SUPFAM" id="SSF49842">
    <property type="entry name" value="TNF-like"/>
    <property type="match status" value="1"/>
</dbReference>
<dbReference type="GO" id="GO:0005615">
    <property type="term" value="C:extracellular space"/>
    <property type="evidence" value="ECO:0007669"/>
    <property type="project" value="TreeGrafter"/>
</dbReference>
<dbReference type="AlphaFoldDB" id="A0AAD5PZ05"/>
<keyword evidence="3" id="KW-0732">Signal</keyword>
<gene>
    <name evidence="7" type="ORF">GHT06_009128</name>
</gene>
<keyword evidence="8" id="KW-1185">Reference proteome</keyword>
<evidence type="ECO:0000256" key="5">
    <source>
        <dbReference type="SAM" id="Phobius"/>
    </source>
</evidence>
<dbReference type="InterPro" id="IPR008983">
    <property type="entry name" value="Tumour_necrosis_fac-like_dom"/>
</dbReference>
<dbReference type="PANTHER" id="PTHR22923:SF62">
    <property type="entry name" value="CVP18"/>
    <property type="match status" value="1"/>
</dbReference>
<dbReference type="SUPFAM" id="SSF56496">
    <property type="entry name" value="Fibrinogen C-terminal domain-like"/>
    <property type="match status" value="1"/>
</dbReference>
<dbReference type="InterPro" id="IPR036056">
    <property type="entry name" value="Fibrinogen-like_C"/>
</dbReference>
<evidence type="ECO:0000256" key="1">
    <source>
        <dbReference type="ARBA" id="ARBA00004613"/>
    </source>
</evidence>
<dbReference type="GO" id="GO:0005581">
    <property type="term" value="C:collagen trimer"/>
    <property type="evidence" value="ECO:0007669"/>
    <property type="project" value="UniProtKB-KW"/>
</dbReference>
<evidence type="ECO:0000256" key="4">
    <source>
        <dbReference type="ARBA" id="ARBA00023119"/>
    </source>
</evidence>
<evidence type="ECO:0000256" key="3">
    <source>
        <dbReference type="ARBA" id="ARBA00022729"/>
    </source>
</evidence>
<dbReference type="SMART" id="SM00110">
    <property type="entry name" value="C1Q"/>
    <property type="match status" value="1"/>
</dbReference>
<comment type="subcellular location">
    <subcellularLocation>
        <location evidence="1">Secreted</location>
    </subcellularLocation>
</comment>
<dbReference type="Pfam" id="PF01410">
    <property type="entry name" value="COLFI"/>
    <property type="match status" value="1"/>
</dbReference>
<dbReference type="Pfam" id="PF00386">
    <property type="entry name" value="C1q"/>
    <property type="match status" value="1"/>
</dbReference>
<dbReference type="PROSITE" id="PS50871">
    <property type="entry name" value="C1Q"/>
    <property type="match status" value="1"/>
</dbReference>
<evidence type="ECO:0000313" key="7">
    <source>
        <dbReference type="EMBL" id="KAI9565336.1"/>
    </source>
</evidence>
<protein>
    <recommendedName>
        <fullName evidence="6">C1q domain-containing protein</fullName>
    </recommendedName>
</protein>
<dbReference type="Proteomes" id="UP000820818">
    <property type="component" value="Linkage Group LG1"/>
</dbReference>
<dbReference type="Gene3D" id="2.60.120.1000">
    <property type="match status" value="1"/>
</dbReference>
<dbReference type="InterPro" id="IPR001073">
    <property type="entry name" value="C1q_dom"/>
</dbReference>
<dbReference type="PANTHER" id="PTHR22923">
    <property type="entry name" value="CEREBELLIN-RELATED"/>
    <property type="match status" value="1"/>
</dbReference>
<accession>A0AAD5PZ05</accession>
<dbReference type="CDD" id="cd02795">
    <property type="entry name" value="CBM6-CBM35-CBM36_like"/>
    <property type="match status" value="1"/>
</dbReference>
<organism evidence="7 8">
    <name type="scientific">Daphnia sinensis</name>
    <dbReference type="NCBI Taxonomy" id="1820382"/>
    <lineage>
        <taxon>Eukaryota</taxon>
        <taxon>Metazoa</taxon>
        <taxon>Ecdysozoa</taxon>
        <taxon>Arthropoda</taxon>
        <taxon>Crustacea</taxon>
        <taxon>Branchiopoda</taxon>
        <taxon>Diplostraca</taxon>
        <taxon>Cladocera</taxon>
        <taxon>Anomopoda</taxon>
        <taxon>Daphniidae</taxon>
        <taxon>Daphnia</taxon>
        <taxon>Daphnia similis group</taxon>
    </lineage>
</organism>
<dbReference type="InterPro" id="IPR000885">
    <property type="entry name" value="Fib_collagen_C"/>
</dbReference>
<keyword evidence="5" id="KW-0472">Membrane</keyword>
<dbReference type="NCBIfam" id="NF040941">
    <property type="entry name" value="GGGWT_bact"/>
    <property type="match status" value="1"/>
</dbReference>
<dbReference type="InterPro" id="IPR050822">
    <property type="entry name" value="Cerebellin_Synaptic_Org"/>
</dbReference>